<dbReference type="EMBL" id="QVQA01000013">
    <property type="protein sequence ID" value="KAF5101259.1"/>
    <property type="molecule type" value="Genomic_DNA"/>
</dbReference>
<sequence length="601" mass="67443">MADLQRLSASLTGLKEIVEADKDTSPVDEDERQVRLEQELEQIRQVNDVTEGVIESLKVTELNLDERERQLEAERRRAQERERERQTREAEERRRREAYEEQRRAKDAGLQRRGISKRVRGGVALGDIGGGVDNTGGMLEPIKTSAPPHHGLTDFSSRYAIANQVSTAFWNTITDEHGLDADGHLRPDASKLESDRLDVFFNEASNKKYVPRAVAVDLEPATLDAIRSGPLGHIYRPDNLISGESGAGNNWAKGFYTEGAELMDSVMDVIRREAEQSESLQGFQLAHSLGGGTGSGLGTLLLTKIREEYPDRMLSTYSVLPSPKVSDTVTEPYNAVLSFHQLIDNADATYCLDNEALYDICEKTLKINRPSHEDLNNLIALVMSGVTTGLRYPGQLNGDLRKLAVNLVPFPRLHFFTTGFAPLFATNSRAFHNLTVPELTQQLFNPANVMAACNPYHGRYLTISTIFRGQVAMKEVEDAIHTARTKYSPYFVEWIPNNVQTSVCNVAPKGLTTSATFIANSTAVQELFERTASQFSVMFKRKAFLHWYTGEGMEDVEFSEAQSDLEDLILEYQQYQNAGVDEDEELMDHEEYVEEANEDFN</sequence>
<dbReference type="Proteomes" id="UP000744676">
    <property type="component" value="Unassembled WGS sequence"/>
</dbReference>
<evidence type="ECO:0000313" key="2">
    <source>
        <dbReference type="Proteomes" id="UP000744676"/>
    </source>
</evidence>
<gene>
    <name evidence="1" type="ORF">D0Z00_000929</name>
</gene>
<evidence type="ECO:0000313" key="1">
    <source>
        <dbReference type="EMBL" id="KAF5101259.1"/>
    </source>
</evidence>
<protein>
    <submittedName>
        <fullName evidence="1">Uncharacterized protein</fullName>
    </submittedName>
</protein>
<keyword evidence="2" id="KW-1185">Reference proteome</keyword>
<name>A0ACB6V8F2_9ASCO</name>
<accession>A0ACB6V8F2</accession>
<organism evidence="1 2">
    <name type="scientific">Geotrichum galactomycetum</name>
    <dbReference type="NCBI Taxonomy" id="27317"/>
    <lineage>
        <taxon>Eukaryota</taxon>
        <taxon>Fungi</taxon>
        <taxon>Dikarya</taxon>
        <taxon>Ascomycota</taxon>
        <taxon>Saccharomycotina</taxon>
        <taxon>Dipodascomycetes</taxon>
        <taxon>Dipodascales</taxon>
        <taxon>Dipodascaceae</taxon>
        <taxon>Geotrichum</taxon>
    </lineage>
</organism>
<comment type="caution">
    <text evidence="1">The sequence shown here is derived from an EMBL/GenBank/DDBJ whole genome shotgun (WGS) entry which is preliminary data.</text>
</comment>
<reference evidence="1 2" key="1">
    <citation type="journal article" date="2020" name="Front. Microbiol.">
        <title>Phenotypic and Genetic Characterization of the Cheese Ripening Yeast Geotrichum candidum.</title>
        <authorList>
            <person name="Perkins V."/>
            <person name="Vignola S."/>
            <person name="Lessard M.H."/>
            <person name="Plante P.L."/>
            <person name="Corbeil J."/>
            <person name="Dugat-Bony E."/>
            <person name="Frenette M."/>
            <person name="Labrie S."/>
        </authorList>
    </citation>
    <scope>NUCLEOTIDE SEQUENCE [LARGE SCALE GENOMIC DNA]</scope>
    <source>
        <strain evidence="1 2">LMA-1147</strain>
    </source>
</reference>
<proteinExistence type="predicted"/>